<accession>A0ABP6CHJ8</accession>
<proteinExistence type="predicted"/>
<evidence type="ECO:0008006" key="3">
    <source>
        <dbReference type="Google" id="ProtNLM"/>
    </source>
</evidence>
<reference evidence="2" key="1">
    <citation type="journal article" date="2019" name="Int. J. Syst. Evol. Microbiol.">
        <title>The Global Catalogue of Microorganisms (GCM) 10K type strain sequencing project: providing services to taxonomists for standard genome sequencing and annotation.</title>
        <authorList>
            <consortium name="The Broad Institute Genomics Platform"/>
            <consortium name="The Broad Institute Genome Sequencing Center for Infectious Disease"/>
            <person name="Wu L."/>
            <person name="Ma J."/>
        </authorList>
    </citation>
    <scope>NUCLEOTIDE SEQUENCE [LARGE SCALE GENOMIC DNA]</scope>
    <source>
        <strain evidence="2">JCM 6833</strain>
    </source>
</reference>
<dbReference type="Proteomes" id="UP001501509">
    <property type="component" value="Unassembled WGS sequence"/>
</dbReference>
<keyword evidence="2" id="KW-1185">Reference proteome</keyword>
<protein>
    <recommendedName>
        <fullName evidence="3">Scramblase</fullName>
    </recommendedName>
</protein>
<evidence type="ECO:0000313" key="2">
    <source>
        <dbReference type="Proteomes" id="UP001501509"/>
    </source>
</evidence>
<dbReference type="SUPFAM" id="SSF54518">
    <property type="entry name" value="Tubby C-terminal domain-like"/>
    <property type="match status" value="1"/>
</dbReference>
<dbReference type="EMBL" id="BAAATD010000008">
    <property type="protein sequence ID" value="GAA2616939.1"/>
    <property type="molecule type" value="Genomic_DNA"/>
</dbReference>
<evidence type="ECO:0000313" key="1">
    <source>
        <dbReference type="EMBL" id="GAA2616939.1"/>
    </source>
</evidence>
<dbReference type="InterPro" id="IPR005552">
    <property type="entry name" value="Scramblase"/>
</dbReference>
<comment type="caution">
    <text evidence="1">The sequence shown here is derived from an EMBL/GenBank/DDBJ whole genome shotgun (WGS) entry which is preliminary data.</text>
</comment>
<dbReference type="Pfam" id="PF03803">
    <property type="entry name" value="Scramblase"/>
    <property type="match status" value="1"/>
</dbReference>
<organism evidence="1 2">
    <name type="scientific">Actinomadura fulvescens</name>
    <dbReference type="NCBI Taxonomy" id="46160"/>
    <lineage>
        <taxon>Bacteria</taxon>
        <taxon>Bacillati</taxon>
        <taxon>Actinomycetota</taxon>
        <taxon>Actinomycetes</taxon>
        <taxon>Streptosporangiales</taxon>
        <taxon>Thermomonosporaceae</taxon>
        <taxon>Actinomadura</taxon>
    </lineage>
</organism>
<sequence length="213" mass="23491">MALGPCCVPPGLWQDRRVSDLFNSPVLRVEQPRKGLFSKTQYKVLDGEGTLLAVGSEIKVRSRGESLKAVFPGKSEMDARAVELATPEGEPLLHVDKAMGRMLTAVRRPDGEVIGSFRTERVGRLYSLRDVDDKRFGEVVGDVPRRNFTVKDSDGNQVAHVQKKWAGVATHLLTTADRYAVEISDPVPEPLRTMAVVTAIAMDLLLHESKDIT</sequence>
<name>A0ABP6CHJ8_9ACTN</name>
<dbReference type="InterPro" id="IPR025659">
    <property type="entry name" value="Tubby-like_C"/>
</dbReference>
<gene>
    <name evidence="1" type="ORF">GCM10010411_60140</name>
</gene>